<dbReference type="Proteomes" id="UP000020406">
    <property type="component" value="Unassembled WGS sequence"/>
</dbReference>
<proteinExistence type="predicted"/>
<evidence type="ECO:0000313" key="2">
    <source>
        <dbReference type="Proteomes" id="UP000020406"/>
    </source>
</evidence>
<dbReference type="KEGG" id="xtw:AB672_07715"/>
<evidence type="ECO:0000313" key="1">
    <source>
        <dbReference type="EMBL" id="EWS77247.1"/>
    </source>
</evidence>
<accession>Z9JHL6</accession>
<gene>
    <name evidence="1" type="ORF">AF72_11770</name>
</gene>
<protein>
    <submittedName>
        <fullName evidence="1">Uncharacterized protein</fullName>
    </submittedName>
</protein>
<dbReference type="AlphaFoldDB" id="Z9JHL6"/>
<organism evidence="1 2">
    <name type="scientific">Xylella taiwanensis</name>
    <dbReference type="NCBI Taxonomy" id="1444770"/>
    <lineage>
        <taxon>Bacteria</taxon>
        <taxon>Pseudomonadati</taxon>
        <taxon>Pseudomonadota</taxon>
        <taxon>Gammaproteobacteria</taxon>
        <taxon>Lysobacterales</taxon>
        <taxon>Lysobacteraceae</taxon>
        <taxon>Xylella</taxon>
    </lineage>
</organism>
<dbReference type="EMBL" id="JDSQ01000025">
    <property type="protein sequence ID" value="EWS77247.1"/>
    <property type="molecule type" value="Genomic_DNA"/>
</dbReference>
<reference evidence="1 2" key="1">
    <citation type="journal article" date="2014" name="Genome Announc.">
        <title>Draft Genome Sequence of Xylella fastidiosa Pear Leaf Scorch Strain in Taiwan.</title>
        <authorList>
            <person name="Su C.C."/>
            <person name="Deng W.L."/>
            <person name="Jan F.J."/>
            <person name="Chang C.J."/>
            <person name="Huang H."/>
            <person name="Chen J."/>
        </authorList>
    </citation>
    <scope>NUCLEOTIDE SEQUENCE [LARGE SCALE GENOMIC DNA]</scope>
    <source>
        <strain evidence="1 2">PLS229</strain>
    </source>
</reference>
<dbReference type="RefSeq" id="WP_038272525.1">
    <property type="nucleotide sequence ID" value="NZ_JDSQ01000025.1"/>
</dbReference>
<dbReference type="STRING" id="1444770.AF72_11770"/>
<dbReference type="PATRIC" id="fig|1444770.3.peg.2775"/>
<sequence length="64" mass="6896">MAVATHHANQGVVKVLQHGEVHGMDAPRYQESLNAPVQGEHPDSGTKRRVVHMLVAVRGFADSA</sequence>
<name>Z9JHL6_9GAMM</name>
<comment type="caution">
    <text evidence="1">The sequence shown here is derived from an EMBL/GenBank/DDBJ whole genome shotgun (WGS) entry which is preliminary data.</text>
</comment>